<proteinExistence type="predicted"/>
<dbReference type="EMBL" id="MK388689">
    <property type="protein sequence ID" value="QAX92363.1"/>
    <property type="molecule type" value="Genomic_DNA"/>
</dbReference>
<name>A0A411AW84_9CAUD</name>
<protein>
    <submittedName>
        <fullName evidence="1">DNA polymerase III beta subunit</fullName>
    </submittedName>
</protein>
<sequence length="195" mass="21340">MIFRIDKAVLESMHLLKAAPKAEWRTQLTGIIFEKDGTIWAGNGHVALVARTGKEFEEEMALDIDKTPAAGKKYQFAIIDTAQGTCSYIPPFEGIESATDEECIAHRLAMSVVKIISSNRIIKLSNPIPPKPEAVKEIVFDADYLALLPKVADLFSKQEGGKFAFSLTGSNTAALVKVRAGQSFKLTFILMPIVV</sequence>
<dbReference type="Proteomes" id="UP000289486">
    <property type="component" value="Segment"/>
</dbReference>
<accession>A0A411AW84</accession>
<reference evidence="1 2" key="1">
    <citation type="submission" date="2019-01" db="EMBL/GenBank/DDBJ databases">
        <title>Complete genome sequence of Pantoea phage vB_PagM_LIET2.</title>
        <authorList>
            <person name="Truncaite L."/>
            <person name="Simoliuniene M."/>
            <person name="Kazlauskas D."/>
            <person name="Meskys R."/>
            <person name="Simoliunas E."/>
        </authorList>
    </citation>
    <scope>NUCLEOTIDE SEQUENCE [LARGE SCALE GENOMIC DNA]</scope>
</reference>
<keyword evidence="2" id="KW-1185">Reference proteome</keyword>
<evidence type="ECO:0000313" key="2">
    <source>
        <dbReference type="Proteomes" id="UP000289486"/>
    </source>
</evidence>
<gene>
    <name evidence="1" type="ORF">LIET2_gp111</name>
</gene>
<organism evidence="1 2">
    <name type="scientific">Pantoea phage vB_PagM_LIET2</name>
    <dbReference type="NCBI Taxonomy" id="2508071"/>
    <lineage>
        <taxon>Viruses</taxon>
        <taxon>Duplodnaviria</taxon>
        <taxon>Heunggongvirae</taxon>
        <taxon>Uroviricota</taxon>
        <taxon>Caudoviricetes</taxon>
        <taxon>Lietduovirus</taxon>
        <taxon>Lietduovirus LIET2</taxon>
    </lineage>
</organism>
<evidence type="ECO:0000313" key="1">
    <source>
        <dbReference type="EMBL" id="QAX92363.1"/>
    </source>
</evidence>